<dbReference type="SMART" id="SM00382">
    <property type="entry name" value="AAA"/>
    <property type="match status" value="1"/>
</dbReference>
<evidence type="ECO:0000256" key="2">
    <source>
        <dbReference type="SAM" id="MobiDB-lite"/>
    </source>
</evidence>
<organism evidence="4 5">
    <name type="scientific">Fusarium albosuccineum</name>
    <dbReference type="NCBI Taxonomy" id="1237068"/>
    <lineage>
        <taxon>Eukaryota</taxon>
        <taxon>Fungi</taxon>
        <taxon>Dikarya</taxon>
        <taxon>Ascomycota</taxon>
        <taxon>Pezizomycotina</taxon>
        <taxon>Sordariomycetes</taxon>
        <taxon>Hypocreomycetidae</taxon>
        <taxon>Hypocreales</taxon>
        <taxon>Nectriaceae</taxon>
        <taxon>Fusarium</taxon>
        <taxon>Fusarium decemcellulare species complex</taxon>
    </lineage>
</organism>
<feature type="compositionally biased region" description="Polar residues" evidence="2">
    <location>
        <begin position="18"/>
        <end position="40"/>
    </location>
</feature>
<dbReference type="Gene3D" id="3.40.50.300">
    <property type="entry name" value="P-loop containing nucleotide triphosphate hydrolases"/>
    <property type="match status" value="1"/>
</dbReference>
<dbReference type="Pfam" id="PF22942">
    <property type="entry name" value="DUF7025"/>
    <property type="match status" value="1"/>
</dbReference>
<keyword evidence="1" id="KW-0175">Coiled coil</keyword>
<feature type="region of interest" description="Disordered" evidence="2">
    <location>
        <begin position="335"/>
        <end position="374"/>
    </location>
</feature>
<evidence type="ECO:0000256" key="1">
    <source>
        <dbReference type="SAM" id="Coils"/>
    </source>
</evidence>
<dbReference type="Pfam" id="PF23232">
    <property type="entry name" value="AAA_lid_13"/>
    <property type="match status" value="1"/>
</dbReference>
<dbReference type="Pfam" id="PF00004">
    <property type="entry name" value="AAA"/>
    <property type="match status" value="1"/>
</dbReference>
<feature type="domain" description="AAA+ ATPase" evidence="3">
    <location>
        <begin position="837"/>
        <end position="964"/>
    </location>
</feature>
<sequence>MERLVYDTIGGQGEAPSGVTQDDANRQIPMNAQQPVSLFSPQAGVPYDRESVGSHRYEPGTPTTQTRNGPFKTNEVIARPQQDIMTQPYQLHQAYPRAVYNSPEQQIVRSKDQQPSEDTRGGVLSLSRSTVGTVRGASPGLSLAGATKTSHDLRSPVSMKAQEANVSEQARRGIEYSNEENPNEQDSSEDDSSEQDSEEEESLKYHYTISEDTIGASTRAKLSAIDKKPNNTRESTPTQKMSQQQGVQPTLPPQRSSTRALGEMRLEGGLGEAEASSDNPTKGTKQSDARQAGFERYDSNATQYQRLVGAENHMSPTNRSHVKPADDIAYIAPSLSMPPSGKRNDVQGGPDAQATRLGEGVGPHPDEEAGPLPDTSLFQSMMQRIRELEAENQDLRKDSDDASSIRVETFHCLGSPGSQSDEAIYLSEPDWEIHGQQINLRGRLPVLDPDGYAKDQRLSFAVYMRYPLEHQRSVVDTAMKANKPIPSPEPTTQSIKLVSKETVNAMKAFCAQHPLLPDFPHLSEGVFLEPPYTWWYHCRKSHRIQSLPQRQADLVMAVVDWIESNYSSSYDAISKQFERGMVSSASMAYLIKPGDVVVSYSDGMPMGCIALSSPQADHAPVILPFNDSRLRHTKKAFRWTIKSRCLAYAGDFFPTVNSLFWAYEADSEDDEIHISSLSVTPLVYVNDGVKNRLSQRGRKFWKLRNKKLISYRGGSEMSNQAGERFMIDFNTYNELHPNNSYSFGPMAQYKAKTNIAEDGEEPQDPDVYIFPTMVPGFDLRRKKWVDLDVDQIRDVNWNEKAFNSLVADEDMKELILALVTNQLDDEKGTDVINHKGNGLIMLLHGSPGTGKTFTAESVAEIARKPLYPVTCGDIGTEPEAVEKYLQSVFHLGKIWDCVVLLDEAEVFLEQRTLQDLKRNALVSVFLRALEYYDGILILTTNRVGTFDEAFRSRIQLALRYEKLNKDQRKQIWRNFLARLKELGEEDNIDIDDIKLNLDELAKYPMNGRQIRNSITTSRQLAKYMQRKMTFSLLKRAITVADKFDKYLADVQEGDVEECGGRGEDGRYSPEYFARADGVR</sequence>
<dbReference type="InterPro" id="IPR056599">
    <property type="entry name" value="AAA_lid_fung"/>
</dbReference>
<accession>A0A8H4L9Q6</accession>
<dbReference type="InterPro" id="IPR027417">
    <property type="entry name" value="P-loop_NTPase"/>
</dbReference>
<dbReference type="InterPro" id="IPR054289">
    <property type="entry name" value="DUF7025"/>
</dbReference>
<dbReference type="EMBL" id="JAADYS010001325">
    <property type="protein sequence ID" value="KAF4463674.1"/>
    <property type="molecule type" value="Genomic_DNA"/>
</dbReference>
<proteinExistence type="predicted"/>
<dbReference type="AlphaFoldDB" id="A0A8H4L9Q6"/>
<dbReference type="OrthoDB" id="10042665at2759"/>
<feature type="region of interest" description="Disordered" evidence="2">
    <location>
        <begin position="104"/>
        <end position="296"/>
    </location>
</feature>
<dbReference type="PANTHER" id="PTHR46411">
    <property type="entry name" value="FAMILY ATPASE, PUTATIVE-RELATED"/>
    <property type="match status" value="1"/>
</dbReference>
<protein>
    <submittedName>
        <fullName evidence="4">TOB3 (Member of AAA-ATPase family)</fullName>
    </submittedName>
</protein>
<feature type="compositionally biased region" description="Polar residues" evidence="2">
    <location>
        <begin position="232"/>
        <end position="258"/>
    </location>
</feature>
<dbReference type="GO" id="GO:0016887">
    <property type="term" value="F:ATP hydrolysis activity"/>
    <property type="evidence" value="ECO:0007669"/>
    <property type="project" value="InterPro"/>
</dbReference>
<dbReference type="Proteomes" id="UP000554235">
    <property type="component" value="Unassembled WGS sequence"/>
</dbReference>
<dbReference type="GO" id="GO:0005524">
    <property type="term" value="F:ATP binding"/>
    <property type="evidence" value="ECO:0007669"/>
    <property type="project" value="InterPro"/>
</dbReference>
<dbReference type="InterPro" id="IPR003593">
    <property type="entry name" value="AAA+_ATPase"/>
</dbReference>
<feature type="compositionally biased region" description="Basic and acidic residues" evidence="2">
    <location>
        <begin position="109"/>
        <end position="120"/>
    </location>
</feature>
<feature type="region of interest" description="Disordered" evidence="2">
    <location>
        <begin position="1"/>
        <end position="71"/>
    </location>
</feature>
<gene>
    <name evidence="4" type="ORF">FALBO_9500</name>
</gene>
<keyword evidence="5" id="KW-1185">Reference proteome</keyword>
<feature type="compositionally biased region" description="Basic and acidic residues" evidence="2">
    <location>
        <begin position="47"/>
        <end position="58"/>
    </location>
</feature>
<evidence type="ECO:0000313" key="5">
    <source>
        <dbReference type="Proteomes" id="UP000554235"/>
    </source>
</evidence>
<evidence type="ECO:0000313" key="4">
    <source>
        <dbReference type="EMBL" id="KAF4463674.1"/>
    </source>
</evidence>
<dbReference type="SUPFAM" id="SSF52540">
    <property type="entry name" value="P-loop containing nucleoside triphosphate hydrolases"/>
    <property type="match status" value="1"/>
</dbReference>
<feature type="compositionally biased region" description="Basic and acidic residues" evidence="2">
    <location>
        <begin position="285"/>
        <end position="296"/>
    </location>
</feature>
<name>A0A8H4L9Q6_9HYPO</name>
<comment type="caution">
    <text evidence="4">The sequence shown here is derived from an EMBL/GenBank/DDBJ whole genome shotgun (WGS) entry which is preliminary data.</text>
</comment>
<feature type="compositionally biased region" description="Acidic residues" evidence="2">
    <location>
        <begin position="177"/>
        <end position="201"/>
    </location>
</feature>
<feature type="coiled-coil region" evidence="1">
    <location>
        <begin position="378"/>
        <end position="405"/>
    </location>
</feature>
<dbReference type="PANTHER" id="PTHR46411:SF2">
    <property type="entry name" value="AAA+ ATPASE DOMAIN-CONTAINING PROTEIN"/>
    <property type="match status" value="1"/>
</dbReference>
<evidence type="ECO:0000259" key="3">
    <source>
        <dbReference type="SMART" id="SM00382"/>
    </source>
</evidence>
<dbReference type="InterPro" id="IPR003959">
    <property type="entry name" value="ATPase_AAA_core"/>
</dbReference>
<reference evidence="4 5" key="1">
    <citation type="submission" date="2020-01" db="EMBL/GenBank/DDBJ databases">
        <title>Identification and distribution of gene clusters putatively required for synthesis of sphingolipid metabolism inhibitors in phylogenetically diverse species of the filamentous fungus Fusarium.</title>
        <authorList>
            <person name="Kim H.-S."/>
            <person name="Busman M."/>
            <person name="Brown D.W."/>
            <person name="Divon H."/>
            <person name="Uhlig S."/>
            <person name="Proctor R.H."/>
        </authorList>
    </citation>
    <scope>NUCLEOTIDE SEQUENCE [LARGE SCALE GENOMIC DNA]</scope>
    <source>
        <strain evidence="4 5">NRRL 20459</strain>
    </source>
</reference>